<dbReference type="SUPFAM" id="SSF52540">
    <property type="entry name" value="P-loop containing nucleoside triphosphate hydrolases"/>
    <property type="match status" value="1"/>
</dbReference>
<accession>A0AAU7V9J2</accession>
<dbReference type="GO" id="GO:0005525">
    <property type="term" value="F:GTP binding"/>
    <property type="evidence" value="ECO:0007669"/>
    <property type="project" value="UniProtKB-UniRule"/>
</dbReference>
<sequence length="312" mass="35244">MTREPDPLTVPSGIPALDALSVRSEPVENEIIIVTGRSGAGRTHAANALEDLDWYVVDNIPPALLPHLAGMMTPVGDGVHRLAAVVDVRGREFFHALEKALDELRAAGYPYRIIYLDASDRELVRRYESNRRPHPLQGEGTLLDGLTAERQLLQPLRDRADEIIDTTKLSVHDLSRHVRDLVASEQVRPVQITVESFGFKHGIPLDADFVADMRFLENPYWVEELRHLTGKDQPVADYVLNQPGVREFGDTYARLIEGTLDGYRRELKPYVTVAIGCTGGRHRSVAMTEYLARRLRRRGHQVQVMHRDIARR</sequence>
<dbReference type="PANTHER" id="PTHR30448:SF0">
    <property type="entry name" value="RNASE ADAPTER PROTEIN RAPZ"/>
    <property type="match status" value="1"/>
</dbReference>
<dbReference type="InterPro" id="IPR053930">
    <property type="entry name" value="RapZ-like_N"/>
</dbReference>
<evidence type="ECO:0000256" key="2">
    <source>
        <dbReference type="ARBA" id="ARBA00022840"/>
    </source>
</evidence>
<dbReference type="Pfam" id="PF22740">
    <property type="entry name" value="PapZ_C"/>
    <property type="match status" value="1"/>
</dbReference>
<dbReference type="HAMAP" id="MF_00636">
    <property type="entry name" value="RapZ_like"/>
    <property type="match status" value="1"/>
</dbReference>
<reference evidence="7" key="1">
    <citation type="submission" date="2023-11" db="EMBL/GenBank/DDBJ databases">
        <title>Scrofimicrobium hongkongense sp. nov., isolated from a patient with peritonitis.</title>
        <authorList>
            <person name="Lao H.Y."/>
            <person name="Wong A.Y.P."/>
            <person name="Ng T.L."/>
            <person name="Wong R.Y.L."/>
            <person name="Yau M.C.Y."/>
            <person name="Lam J.Y.W."/>
            <person name="Siu G.K.H."/>
        </authorList>
    </citation>
    <scope>NUCLEOTIDE SEQUENCE</scope>
    <source>
        <strain evidence="7">R131</strain>
    </source>
</reference>
<evidence type="ECO:0000259" key="6">
    <source>
        <dbReference type="Pfam" id="PF22740"/>
    </source>
</evidence>
<dbReference type="InterPro" id="IPR053931">
    <property type="entry name" value="RapZ_C"/>
</dbReference>
<keyword evidence="3 4" id="KW-0342">GTP-binding</keyword>
<dbReference type="PANTHER" id="PTHR30448">
    <property type="entry name" value="RNASE ADAPTER PROTEIN RAPZ"/>
    <property type="match status" value="1"/>
</dbReference>
<proteinExistence type="inferred from homology"/>
<dbReference type="EMBL" id="CP138335">
    <property type="protein sequence ID" value="XBW08934.1"/>
    <property type="molecule type" value="Genomic_DNA"/>
</dbReference>
<protein>
    <submittedName>
        <fullName evidence="7">RNase adapter RapZ</fullName>
    </submittedName>
</protein>
<organism evidence="7">
    <name type="scientific">Scrofimicrobium appendicitidis</name>
    <dbReference type="NCBI Taxonomy" id="3079930"/>
    <lineage>
        <taxon>Bacteria</taxon>
        <taxon>Bacillati</taxon>
        <taxon>Actinomycetota</taxon>
        <taxon>Actinomycetes</taxon>
        <taxon>Actinomycetales</taxon>
        <taxon>Actinomycetaceae</taxon>
        <taxon>Scrofimicrobium</taxon>
    </lineage>
</organism>
<dbReference type="InterPro" id="IPR005337">
    <property type="entry name" value="RapZ-like"/>
</dbReference>
<gene>
    <name evidence="7" type="primary">rapZ</name>
    <name evidence="7" type="ORF">SAC06_05100</name>
</gene>
<dbReference type="NCBIfam" id="NF003828">
    <property type="entry name" value="PRK05416.1"/>
    <property type="match status" value="1"/>
</dbReference>
<dbReference type="Pfam" id="PF03668">
    <property type="entry name" value="RapZ-like_N"/>
    <property type="match status" value="1"/>
</dbReference>
<feature type="binding site" evidence="4">
    <location>
        <begin position="87"/>
        <end position="90"/>
    </location>
    <ligand>
        <name>GTP</name>
        <dbReference type="ChEBI" id="CHEBI:37565"/>
    </ligand>
</feature>
<evidence type="ECO:0000256" key="4">
    <source>
        <dbReference type="HAMAP-Rule" id="MF_00636"/>
    </source>
</evidence>
<dbReference type="RefSeq" id="WP_350259134.1">
    <property type="nucleotide sequence ID" value="NZ_CP138335.1"/>
</dbReference>
<dbReference type="GO" id="GO:0005524">
    <property type="term" value="F:ATP binding"/>
    <property type="evidence" value="ECO:0007669"/>
    <property type="project" value="UniProtKB-UniRule"/>
</dbReference>
<dbReference type="PIRSF" id="PIRSF005052">
    <property type="entry name" value="P-loopkin"/>
    <property type="match status" value="1"/>
</dbReference>
<feature type="binding site" evidence="4">
    <location>
        <begin position="36"/>
        <end position="43"/>
    </location>
    <ligand>
        <name>ATP</name>
        <dbReference type="ChEBI" id="CHEBI:30616"/>
    </ligand>
</feature>
<evidence type="ECO:0000256" key="3">
    <source>
        <dbReference type="ARBA" id="ARBA00023134"/>
    </source>
</evidence>
<dbReference type="KEGG" id="sapp:SAC06_05100"/>
<evidence type="ECO:0000256" key="1">
    <source>
        <dbReference type="ARBA" id="ARBA00022741"/>
    </source>
</evidence>
<keyword evidence="2 4" id="KW-0067">ATP-binding</keyword>
<dbReference type="AlphaFoldDB" id="A0AAU7V9J2"/>
<evidence type="ECO:0000313" key="7">
    <source>
        <dbReference type="EMBL" id="XBW08934.1"/>
    </source>
</evidence>
<dbReference type="Gene3D" id="3.40.50.300">
    <property type="entry name" value="P-loop containing nucleotide triphosphate hydrolases"/>
    <property type="match status" value="1"/>
</dbReference>
<dbReference type="InterPro" id="IPR027417">
    <property type="entry name" value="P-loop_NTPase"/>
</dbReference>
<feature type="domain" description="RapZ-like N-terminal" evidence="5">
    <location>
        <begin position="30"/>
        <end position="184"/>
    </location>
</feature>
<name>A0AAU7V9J2_9ACTO</name>
<evidence type="ECO:0000259" key="5">
    <source>
        <dbReference type="Pfam" id="PF03668"/>
    </source>
</evidence>
<keyword evidence="1 4" id="KW-0547">Nucleotide-binding</keyword>
<feature type="domain" description="RapZ C-terminal" evidence="6">
    <location>
        <begin position="191"/>
        <end position="309"/>
    </location>
</feature>